<protein>
    <submittedName>
        <fullName evidence="3">Carbamoyl-phosphate synthase large subunit</fullName>
    </submittedName>
</protein>
<keyword evidence="1" id="KW-0547">Nucleotide-binding</keyword>
<accession>A0A1M5L5C7</accession>
<evidence type="ECO:0000259" key="2">
    <source>
        <dbReference type="PROSITE" id="PS50975"/>
    </source>
</evidence>
<dbReference type="InterPro" id="IPR013815">
    <property type="entry name" value="ATP_grasp_subdomain_1"/>
</dbReference>
<dbReference type="Pfam" id="PF15632">
    <property type="entry name" value="ATPgrasp_Ter"/>
    <property type="match status" value="1"/>
</dbReference>
<dbReference type="GO" id="GO:0046872">
    <property type="term" value="F:metal ion binding"/>
    <property type="evidence" value="ECO:0007669"/>
    <property type="project" value="InterPro"/>
</dbReference>
<proteinExistence type="predicted"/>
<dbReference type="Proteomes" id="UP000184112">
    <property type="component" value="Unassembled WGS sequence"/>
</dbReference>
<dbReference type="InterPro" id="IPR011761">
    <property type="entry name" value="ATP-grasp"/>
</dbReference>
<gene>
    <name evidence="3" type="ORF">SAMN05444388_103321</name>
</gene>
<dbReference type="PROSITE" id="PS50975">
    <property type="entry name" value="ATP_GRASP"/>
    <property type="match status" value="1"/>
</dbReference>
<dbReference type="GO" id="GO:0005524">
    <property type="term" value="F:ATP binding"/>
    <property type="evidence" value="ECO:0007669"/>
    <property type="project" value="UniProtKB-UniRule"/>
</dbReference>
<dbReference type="Gene3D" id="3.40.50.20">
    <property type="match status" value="1"/>
</dbReference>
<evidence type="ECO:0000313" key="4">
    <source>
        <dbReference type="Proteomes" id="UP000184112"/>
    </source>
</evidence>
<sequence length="321" mass="37453">MNILITSAGQRVSLVRAFKKELKKTFSTSMVYTVDMNPSLSPACQVSDGFKTVKRVDDNDYIKELVTICKEWQIKLVIPTIDTELIFLSKNKLLFKNEGIEVIVSNEDFIKKCRDKRLINLFFEEHKIDIPKPYDKLNPEFPLFIKPYDGSLSKDVFLIKNKDELNEYHFTNEKLMFMEYIDPNSFDEFTIDAYYDRNGELKCAVPRKRIAVRSGEINKGVTCKNFILDYLKDKLPKIEGALGCLTIQVFYGLDANRIIGIEINPRFGGGFPLSYLSGANYPLWIIKEYLMNEEIIFFNDWEDNLLMLRYDDEVLVHNYEK</sequence>
<evidence type="ECO:0000256" key="1">
    <source>
        <dbReference type="PROSITE-ProRule" id="PRU00409"/>
    </source>
</evidence>
<dbReference type="Pfam" id="PF21360">
    <property type="entry name" value="PylC-like_N"/>
    <property type="match status" value="1"/>
</dbReference>
<reference evidence="3 4" key="1">
    <citation type="submission" date="2016-11" db="EMBL/GenBank/DDBJ databases">
        <authorList>
            <person name="Jaros S."/>
            <person name="Januszkiewicz K."/>
            <person name="Wedrychowicz H."/>
        </authorList>
    </citation>
    <scope>NUCLEOTIDE SEQUENCE [LARGE SCALE GENOMIC DNA]</scope>
    <source>
        <strain evidence="3 4">DSM 6792</strain>
    </source>
</reference>
<name>A0A1M5L5C7_FLAJO</name>
<organism evidence="3 4">
    <name type="scientific">Flavobacterium johnsoniae</name>
    <name type="common">Cytophaga johnsonae</name>
    <dbReference type="NCBI Taxonomy" id="986"/>
    <lineage>
        <taxon>Bacteria</taxon>
        <taxon>Pseudomonadati</taxon>
        <taxon>Bacteroidota</taxon>
        <taxon>Flavobacteriia</taxon>
        <taxon>Flavobacteriales</taxon>
        <taxon>Flavobacteriaceae</taxon>
        <taxon>Flavobacterium</taxon>
    </lineage>
</organism>
<dbReference type="SUPFAM" id="SSF56059">
    <property type="entry name" value="Glutathione synthetase ATP-binding domain-like"/>
    <property type="match status" value="1"/>
</dbReference>
<feature type="domain" description="ATP-grasp" evidence="2">
    <location>
        <begin position="115"/>
        <end position="290"/>
    </location>
</feature>
<dbReference type="Gene3D" id="3.30.470.20">
    <property type="entry name" value="ATP-grasp fold, B domain"/>
    <property type="match status" value="1"/>
</dbReference>
<evidence type="ECO:0000313" key="3">
    <source>
        <dbReference type="EMBL" id="SHG59613.1"/>
    </source>
</evidence>
<dbReference type="InterPro" id="IPR048764">
    <property type="entry name" value="PylC_N"/>
</dbReference>
<keyword evidence="1" id="KW-0067">ATP-binding</keyword>
<dbReference type="Gene3D" id="3.30.1490.20">
    <property type="entry name" value="ATP-grasp fold, A domain"/>
    <property type="match status" value="1"/>
</dbReference>
<dbReference type="RefSeq" id="WP_073409032.1">
    <property type="nucleotide sequence ID" value="NZ_FQWH01000003.1"/>
</dbReference>
<dbReference type="EMBL" id="FQWH01000003">
    <property type="protein sequence ID" value="SHG59613.1"/>
    <property type="molecule type" value="Genomic_DNA"/>
</dbReference>
<dbReference type="AlphaFoldDB" id="A0A1M5L5C7"/>